<proteinExistence type="predicted"/>
<feature type="non-terminal residue" evidence="1">
    <location>
        <position position="53"/>
    </location>
</feature>
<gene>
    <name evidence="1" type="ORF">L497_0116</name>
</gene>
<keyword evidence="1" id="KW-0808">Transferase</keyword>
<reference evidence="1 2" key="1">
    <citation type="submission" date="2014-03" db="EMBL/GenBank/DDBJ databases">
        <title>Genome sequence of Bordetella holmseii.</title>
        <authorList>
            <person name="Harvill E."/>
            <person name="Goodfield L.L."/>
            <person name="Ivanov Y."/>
            <person name="Meyer J.A."/>
            <person name="Newth C."/>
            <person name="Cassiday P."/>
            <person name="Tondella M.L."/>
            <person name="Liao P."/>
            <person name="Zimmerman J."/>
            <person name="Meert K."/>
            <person name="Wessel D."/>
            <person name="Berger J."/>
            <person name="Dean J.M."/>
            <person name="Holubkov R."/>
            <person name="Burr J."/>
            <person name="Liu T."/>
            <person name="Brinkac L.M."/>
            <person name="Sanka R."/>
            <person name="Kim M."/>
            <person name="Losada L."/>
        </authorList>
    </citation>
    <scope>NUCLEOTIDE SEQUENCE [LARGE SCALE GENOMIC DNA]</scope>
    <source>
        <strain evidence="1 2">CDC-H585-BH</strain>
    </source>
</reference>
<dbReference type="EMBL" id="JFZZ01000116">
    <property type="protein sequence ID" value="KAK88495.1"/>
    <property type="molecule type" value="Genomic_DNA"/>
</dbReference>
<sequence>MTERRMGVTRACGLVGISRSLFAYESTRSGDAALTERMKEMAVGNDATAIGGS</sequence>
<comment type="caution">
    <text evidence="1">The sequence shown here is derived from an EMBL/GenBank/DDBJ whole genome shotgun (WGS) entry which is preliminary data.</text>
</comment>
<protein>
    <submittedName>
        <fullName evidence="1">Putative N-acetyltransferase YedL</fullName>
    </submittedName>
</protein>
<name>A0A158M380_9BORD</name>
<dbReference type="Proteomes" id="UP000026682">
    <property type="component" value="Unassembled WGS sequence"/>
</dbReference>
<evidence type="ECO:0000313" key="2">
    <source>
        <dbReference type="Proteomes" id="UP000026682"/>
    </source>
</evidence>
<evidence type="ECO:0000313" key="1">
    <source>
        <dbReference type="EMBL" id="KAK88495.1"/>
    </source>
</evidence>
<dbReference type="AlphaFoldDB" id="A0A158M380"/>
<accession>A0A158M380</accession>
<dbReference type="GO" id="GO:0016740">
    <property type="term" value="F:transferase activity"/>
    <property type="evidence" value="ECO:0007669"/>
    <property type="project" value="UniProtKB-KW"/>
</dbReference>
<organism evidence="1 2">
    <name type="scientific">Bordetella holmesii CDC-H585-BH</name>
    <dbReference type="NCBI Taxonomy" id="1331206"/>
    <lineage>
        <taxon>Bacteria</taxon>
        <taxon>Pseudomonadati</taxon>
        <taxon>Pseudomonadota</taxon>
        <taxon>Betaproteobacteria</taxon>
        <taxon>Burkholderiales</taxon>
        <taxon>Alcaligenaceae</taxon>
        <taxon>Bordetella</taxon>
    </lineage>
</organism>